<dbReference type="PANTHER" id="PTHR46553:SF3">
    <property type="entry name" value="ADENINE NUCLEOTIDE ALPHA HYDROLASES-LIKE SUPERFAMILY PROTEIN"/>
    <property type="match status" value="1"/>
</dbReference>
<dbReference type="InterPro" id="IPR006016">
    <property type="entry name" value="UspA"/>
</dbReference>
<dbReference type="Pfam" id="PF00582">
    <property type="entry name" value="Usp"/>
    <property type="match status" value="2"/>
</dbReference>
<accession>A0A6G7Y2H5</accession>
<dbReference type="SUPFAM" id="SSF52402">
    <property type="entry name" value="Adenine nucleotide alpha hydrolases-like"/>
    <property type="match status" value="2"/>
</dbReference>
<name>A0A6G7Y2H5_9ACTN</name>
<dbReference type="InterPro" id="IPR006015">
    <property type="entry name" value="Universal_stress_UspA"/>
</dbReference>
<dbReference type="AlphaFoldDB" id="A0A6G7Y2H5"/>
<feature type="domain" description="UspA" evidence="2">
    <location>
        <begin position="161"/>
        <end position="297"/>
    </location>
</feature>
<dbReference type="Gene3D" id="3.40.50.620">
    <property type="entry name" value="HUPs"/>
    <property type="match status" value="2"/>
</dbReference>
<sequence length="304" mass="32190">MTISFDATDAIVAGTDLSERAQNAVDWAADRADDLDRKLIVVLALPEVPIPPRSRLFEAMRTGDYPEHLRKLARERLQLLLDRVHSKHPDLEVETVIDQGLASYVLAQASKVAEMVVVGARGANAPVKVRALGGTADAVVAYGRGPISVVTDHDTVTAGGPVVVGLDDSPEAEAALRIAVAEAVRLAVPVRAVHAWDLTPWMVGPMGVSTLMAIPDQEKLAARIDDMVEPYRQQHPGLTIEVDVVEARPSAALVAASEGASALVVGSRGLGGFTGLLLGSTSKEVLRDAACPVIVTRSADRETR</sequence>
<evidence type="ECO:0000313" key="3">
    <source>
        <dbReference type="EMBL" id="QIK71015.1"/>
    </source>
</evidence>
<reference evidence="3 4" key="1">
    <citation type="submission" date="2020-03" db="EMBL/GenBank/DDBJ databases">
        <title>Propioniciclava sp. nov., isolated from Hydrophilus acuminatus.</title>
        <authorList>
            <person name="Hyun D.-W."/>
            <person name="Bae J.-W."/>
        </authorList>
    </citation>
    <scope>NUCLEOTIDE SEQUENCE [LARGE SCALE GENOMIC DNA]</scope>
    <source>
        <strain evidence="3 4">HDW11</strain>
    </source>
</reference>
<protein>
    <submittedName>
        <fullName evidence="3">Universal stress protein</fullName>
    </submittedName>
</protein>
<gene>
    <name evidence="3" type="ORF">G7070_00375</name>
</gene>
<dbReference type="EMBL" id="CP049865">
    <property type="protein sequence ID" value="QIK71015.1"/>
    <property type="molecule type" value="Genomic_DNA"/>
</dbReference>
<dbReference type="PRINTS" id="PR01438">
    <property type="entry name" value="UNVRSLSTRESS"/>
</dbReference>
<dbReference type="RefSeq" id="WP_166230869.1">
    <property type="nucleotide sequence ID" value="NZ_CP049865.1"/>
</dbReference>
<evidence type="ECO:0000313" key="4">
    <source>
        <dbReference type="Proteomes" id="UP000501058"/>
    </source>
</evidence>
<dbReference type="Proteomes" id="UP000501058">
    <property type="component" value="Chromosome"/>
</dbReference>
<dbReference type="PANTHER" id="PTHR46553">
    <property type="entry name" value="ADENINE NUCLEOTIDE ALPHA HYDROLASES-LIKE SUPERFAMILY PROTEIN"/>
    <property type="match status" value="1"/>
</dbReference>
<comment type="similarity">
    <text evidence="1">Belongs to the universal stress protein A family.</text>
</comment>
<dbReference type="KEGG" id="prv:G7070_00375"/>
<proteinExistence type="inferred from homology"/>
<dbReference type="InterPro" id="IPR014729">
    <property type="entry name" value="Rossmann-like_a/b/a_fold"/>
</dbReference>
<organism evidence="3 4">
    <name type="scientific">Propioniciclava coleopterorum</name>
    <dbReference type="NCBI Taxonomy" id="2714937"/>
    <lineage>
        <taxon>Bacteria</taxon>
        <taxon>Bacillati</taxon>
        <taxon>Actinomycetota</taxon>
        <taxon>Actinomycetes</taxon>
        <taxon>Propionibacteriales</taxon>
        <taxon>Propionibacteriaceae</taxon>
        <taxon>Propioniciclava</taxon>
    </lineage>
</organism>
<evidence type="ECO:0000256" key="1">
    <source>
        <dbReference type="ARBA" id="ARBA00008791"/>
    </source>
</evidence>
<evidence type="ECO:0000259" key="2">
    <source>
        <dbReference type="Pfam" id="PF00582"/>
    </source>
</evidence>
<feature type="domain" description="UspA" evidence="2">
    <location>
        <begin position="10"/>
        <end position="149"/>
    </location>
</feature>
<keyword evidence="4" id="KW-1185">Reference proteome</keyword>